<proteinExistence type="predicted"/>
<name>B6ASH6_9BACT</name>
<protein>
    <submittedName>
        <fullName evidence="2">Uncharacterized protein</fullName>
    </submittedName>
</protein>
<gene>
    <name evidence="2" type="ORF">CGL2_09240004</name>
</gene>
<dbReference type="EMBL" id="DS995270">
    <property type="protein sequence ID" value="EDZ37929.1"/>
    <property type="molecule type" value="Genomic_DNA"/>
</dbReference>
<sequence>MRPETYSELGKSCLNIAVGLVIVGILQPYLSKKATLQGSSLILVGILITLIMGVILLNKGGEKNDNQSE</sequence>
<evidence type="ECO:0000256" key="1">
    <source>
        <dbReference type="SAM" id="Phobius"/>
    </source>
</evidence>
<dbReference type="AlphaFoldDB" id="B6ASH6"/>
<accession>B6ASH6</accession>
<keyword evidence="1" id="KW-1133">Transmembrane helix</keyword>
<organism evidence="2">
    <name type="scientific">Leptospirillum sp. Group II '5-way CG'</name>
    <dbReference type="NCBI Taxonomy" id="419541"/>
    <lineage>
        <taxon>Bacteria</taxon>
        <taxon>Pseudomonadati</taxon>
        <taxon>Nitrospirota</taxon>
        <taxon>Nitrospiria</taxon>
        <taxon>Nitrospirales</taxon>
        <taxon>Nitrospiraceae</taxon>
        <taxon>Leptospirillum</taxon>
    </lineage>
</organism>
<keyword evidence="1" id="KW-0812">Transmembrane</keyword>
<feature type="transmembrane region" description="Helical" evidence="1">
    <location>
        <begin position="36"/>
        <end position="57"/>
    </location>
</feature>
<keyword evidence="1" id="KW-0472">Membrane</keyword>
<reference evidence="2" key="1">
    <citation type="journal article" date="2004" name="Nature">
        <title>Community structure and metabolism through reconstruction of microbial genomes from the environment.</title>
        <authorList>
            <person name="Tyson G.W."/>
            <person name="Chapman J."/>
            <person name="Hugenholtz P."/>
            <person name="Allen E.E."/>
            <person name="Ram R.J."/>
            <person name="Richardson P.M."/>
            <person name="Solovyev V.V."/>
            <person name="Rubin E.M."/>
            <person name="Rokhsar D.S."/>
            <person name="Banfield J.F."/>
        </authorList>
    </citation>
    <scope>NUCLEOTIDE SEQUENCE [LARGE SCALE GENOMIC DNA]</scope>
</reference>
<evidence type="ECO:0000313" key="2">
    <source>
        <dbReference type="EMBL" id="EDZ37929.1"/>
    </source>
</evidence>
<reference evidence="2" key="2">
    <citation type="journal article" date="2008" name="PLoS Biol.">
        <title>Population genomic analysis of strain variation in Leptospirillum group II bacteria involved in acid mine drainage formation.</title>
        <authorList>
            <person name="Simmons S.L."/>
            <person name="Dibartolo G."/>
            <person name="Denef V.J."/>
            <person name="Goltsman D.S."/>
            <person name="Thelen M.P."/>
            <person name="Banfield J.F."/>
        </authorList>
    </citation>
    <scope>NUCLEOTIDE SEQUENCE [LARGE SCALE GENOMIC DNA]</scope>
</reference>
<feature type="transmembrane region" description="Helical" evidence="1">
    <location>
        <begin position="12"/>
        <end position="30"/>
    </location>
</feature>